<dbReference type="InterPro" id="IPR029061">
    <property type="entry name" value="THDP-binding"/>
</dbReference>
<dbReference type="Pfam" id="PF02775">
    <property type="entry name" value="TPP_enzyme_C"/>
    <property type="match status" value="1"/>
</dbReference>
<evidence type="ECO:0000313" key="9">
    <source>
        <dbReference type="Proteomes" id="UP000796880"/>
    </source>
</evidence>
<dbReference type="HAMAP" id="MF_01659">
    <property type="entry name" value="MenD"/>
    <property type="match status" value="1"/>
</dbReference>
<dbReference type="PROSITE" id="PS00909">
    <property type="entry name" value="MR_MLE_2"/>
    <property type="match status" value="1"/>
</dbReference>
<dbReference type="GO" id="GO:0046872">
    <property type="term" value="F:metal ion binding"/>
    <property type="evidence" value="ECO:0007669"/>
    <property type="project" value="UniProtKB-KW"/>
</dbReference>
<dbReference type="SUPFAM" id="SSF53474">
    <property type="entry name" value="alpha/beta-Hydrolases"/>
    <property type="match status" value="1"/>
</dbReference>
<dbReference type="Pfam" id="PF13378">
    <property type="entry name" value="MR_MLE_C"/>
    <property type="match status" value="1"/>
</dbReference>
<dbReference type="GO" id="GO:0030976">
    <property type="term" value="F:thiamine pyrophosphate binding"/>
    <property type="evidence" value="ECO:0007669"/>
    <property type="project" value="InterPro"/>
</dbReference>
<dbReference type="InterPro" id="IPR000073">
    <property type="entry name" value="AB_hydrolase_1"/>
</dbReference>
<evidence type="ECO:0000259" key="7">
    <source>
        <dbReference type="SMART" id="SM00922"/>
    </source>
</evidence>
<dbReference type="Proteomes" id="UP000796880">
    <property type="component" value="Unassembled WGS sequence"/>
</dbReference>
<dbReference type="InterPro" id="IPR018110">
    <property type="entry name" value="Mandel_Rmase/mucon_lact_enz_CS"/>
</dbReference>
<name>A0A8K0GRV1_9ROSA</name>
<dbReference type="SUPFAM" id="SSF54826">
    <property type="entry name" value="Enolase N-terminal domain-like"/>
    <property type="match status" value="1"/>
</dbReference>
<dbReference type="NCBIfam" id="TIGR01927">
    <property type="entry name" value="menC_gam_Gplu"/>
    <property type="match status" value="1"/>
</dbReference>
<evidence type="ECO:0000256" key="1">
    <source>
        <dbReference type="ARBA" id="ARBA00022679"/>
    </source>
</evidence>
<dbReference type="CDD" id="cd07037">
    <property type="entry name" value="TPP_PYR_MenD"/>
    <property type="match status" value="1"/>
</dbReference>
<dbReference type="SUPFAM" id="SSF52518">
    <property type="entry name" value="Thiamin diphosphate-binding fold (THDP-binding)"/>
    <property type="match status" value="2"/>
</dbReference>
<keyword evidence="4" id="KW-0786">Thiamine pyrophosphate</keyword>
<dbReference type="Gene3D" id="3.40.50.1220">
    <property type="entry name" value="TPP-binding domain"/>
    <property type="match status" value="1"/>
</dbReference>
<dbReference type="InterPro" id="IPR029035">
    <property type="entry name" value="DHS-like_NAD/FAD-binding_dom"/>
</dbReference>
<evidence type="ECO:0000256" key="4">
    <source>
        <dbReference type="ARBA" id="ARBA00023052"/>
    </source>
</evidence>
<dbReference type="Gene3D" id="3.20.20.120">
    <property type="entry name" value="Enolase-like C-terminal domain"/>
    <property type="match status" value="1"/>
</dbReference>
<dbReference type="Pfam" id="PF00561">
    <property type="entry name" value="Abhydrolase_1"/>
    <property type="match status" value="1"/>
</dbReference>
<dbReference type="InterPro" id="IPR004433">
    <property type="entry name" value="MenaQ_synth_MenD"/>
</dbReference>
<dbReference type="SFLD" id="SFLDS00001">
    <property type="entry name" value="Enolase"/>
    <property type="match status" value="1"/>
</dbReference>
<dbReference type="OrthoDB" id="8119704at2759"/>
<keyword evidence="3" id="KW-0460">Magnesium</keyword>
<keyword evidence="6" id="KW-0456">Lyase</keyword>
<keyword evidence="1" id="KW-0808">Transferase</keyword>
<dbReference type="SFLD" id="SFLDG00180">
    <property type="entry name" value="muconate_cycloisomerase"/>
    <property type="match status" value="1"/>
</dbReference>
<dbReference type="SUPFAM" id="SSF52467">
    <property type="entry name" value="DHS-like NAD/FAD-binding domain"/>
    <property type="match status" value="1"/>
</dbReference>
<dbReference type="InterPro" id="IPR012001">
    <property type="entry name" value="Thiamin_PyroP_enz_TPP-bd_dom"/>
</dbReference>
<gene>
    <name evidence="8" type="ORF">FNV43_RR26764</name>
</gene>
<dbReference type="InterPro" id="IPR011766">
    <property type="entry name" value="TPP_enzyme_TPP-bd"/>
</dbReference>
<keyword evidence="2" id="KW-0479">Metal-binding</keyword>
<evidence type="ECO:0000256" key="5">
    <source>
        <dbReference type="ARBA" id="ARBA00023211"/>
    </source>
</evidence>
<keyword evidence="9" id="KW-1185">Reference proteome</keyword>
<dbReference type="GO" id="GO:0009063">
    <property type="term" value="P:amino acid catabolic process"/>
    <property type="evidence" value="ECO:0007669"/>
    <property type="project" value="InterPro"/>
</dbReference>
<accession>A0A8K0GRV1</accession>
<dbReference type="SFLD" id="SFLDF00009">
    <property type="entry name" value="o-succinylbenzoate_synthase"/>
    <property type="match status" value="1"/>
</dbReference>
<evidence type="ECO:0000256" key="3">
    <source>
        <dbReference type="ARBA" id="ARBA00022842"/>
    </source>
</evidence>
<dbReference type="PANTHER" id="PTHR42916">
    <property type="entry name" value="2-SUCCINYL-5-ENOLPYRUVYL-6-HYDROXY-3-CYCLOHEXENE-1-CARBOXYLATE SYNTHASE"/>
    <property type="match status" value="1"/>
</dbReference>
<dbReference type="InterPro" id="IPR013342">
    <property type="entry name" value="Mandelate_racemase_C"/>
</dbReference>
<comment type="caution">
    <text evidence="8">The sequence shown here is derived from an EMBL/GenBank/DDBJ whole genome shotgun (WGS) entry which is preliminary data.</text>
</comment>
<keyword evidence="5" id="KW-0464">Manganese</keyword>
<dbReference type="Gene3D" id="3.40.50.970">
    <property type="match status" value="2"/>
</dbReference>
<evidence type="ECO:0000313" key="8">
    <source>
        <dbReference type="EMBL" id="KAF3432025.1"/>
    </source>
</evidence>
<dbReference type="InterPro" id="IPR029017">
    <property type="entry name" value="Enolase-like_N"/>
</dbReference>
<organism evidence="8 9">
    <name type="scientific">Rhamnella rubrinervis</name>
    <dbReference type="NCBI Taxonomy" id="2594499"/>
    <lineage>
        <taxon>Eukaryota</taxon>
        <taxon>Viridiplantae</taxon>
        <taxon>Streptophyta</taxon>
        <taxon>Embryophyta</taxon>
        <taxon>Tracheophyta</taxon>
        <taxon>Spermatophyta</taxon>
        <taxon>Magnoliopsida</taxon>
        <taxon>eudicotyledons</taxon>
        <taxon>Gunneridae</taxon>
        <taxon>Pentapetalae</taxon>
        <taxon>rosids</taxon>
        <taxon>fabids</taxon>
        <taxon>Rosales</taxon>
        <taxon>Rhamnaceae</taxon>
        <taxon>rhamnoid group</taxon>
        <taxon>Rhamneae</taxon>
        <taxon>Rhamnella</taxon>
    </lineage>
</organism>
<dbReference type="PANTHER" id="PTHR42916:SF1">
    <property type="entry name" value="PROTEIN PHYLLO, CHLOROPLASTIC"/>
    <property type="match status" value="1"/>
</dbReference>
<dbReference type="InterPro" id="IPR029058">
    <property type="entry name" value="AB_hydrolase_fold"/>
</dbReference>
<dbReference type="GO" id="GO:0070204">
    <property type="term" value="F:2-succinyl-5-enolpyruvyl-6-hydroxy-3-cyclohexene-1-carboxylic-acid synthase activity"/>
    <property type="evidence" value="ECO:0007669"/>
    <property type="project" value="InterPro"/>
</dbReference>
<sequence>MEIGEVSTIEDGDLVVETCITRTLPPALTLENGLQSIKEAVEELKLNPPSTSNGFFRFQLAVPPSAKALDWFCCQPESSRVFPLFFISKDTNNPDCKSLHLNETRGVFGIGAAVNFKRASFCTSGERTTTKRYLSNESSLVMAYGFMDINFVKELSFMKHDEGSYYFFIPQIELDEYEGTSILAATLAWCDSSLCTFEEAVRSYELSFNQAIRHICPTEKRRSKSVVSTLRKFNVVEDRTLSVIYMNTFLAGREYVVNDFMELVQKEMPSSRQFCVRLSPTVAVSSNMLDASNKCYSMQDCANINTVWASLLIEECSRNGLTYFCVAPGSRSSPLAVAASTHPLITCIACYDERSLAFHAVGYGRGSRKPAVVVTSSGTAVSNLLPAVVEAYQDFVPLLLLTADRPAELHDVGANQAINQINHFGTFVRFFFSLPAPTDCVPARMVLTTIDSAVHWATSSPCGPVHINCPFREPLENSPSKWTPSCLKGLNFWMSSAEPFTKYIQIQHSHAEISEVVNVIRKANRGLLIVGAIHTEDEIWAILHLAKHLLWPVVADILSGLRVRKFLISFPEVENSLIFLDHLDHVLLSEFVRDWIHIDVAIQIGSRITSQRVLKMLEECSSLSYIMVDNHPFRYDPSHIVTHRVHSSIVQFAGYLLKVEFPRKSNEWSTYLQALNVTVARELSFQIHAEYSLTEPLVAHTISEALSTESAIFIGNSMAIRDADMYGSGWSKSTSGIQTIPLESELPCHLIMVAGNRGASGIDGLLSSAVGFTVGCNKRVLCVVGDVSFLHDTNGLAILSQRTLRKPMTVLVINNHGGAIFSLLPIADRVELRILNKYFYTSHNVSISGLCLAHGVKHLEVRTKAELHDALLTSQLEQMDHVIEVEGCIDVNATFHSTLRKFARLAANQALGIIQRLSISDDLSLCKVHRMEYSLFRIQLCAPPTTITVNYDRTSFYREGFILSLYLEDGSIGYGEVAPLDFCRENLQGVEEQLRFILHVMKGAQISCFIPLLKGSFSSWIWTSLGIPPSSLFPSVRCGLEMAILNAIAARQGCSLLSILHSWKEEGDISKRASRVKICGLVDSNGTPTEVADVVASLVEEGFAAIKLKVARQRSPMHDAEVIQEVRRKIGQHTELRVDANQNWTFQEAIQFASLVKDCNLQYIEEPVKDKNDIIQFCEESGLPVALDENIDCIQGNPLNILAKYDHPGIVAVVIKPSVVGGFENAALIAQWAQQHGKMAVVSAAFESGLGLSAYIHFSCYLEQRNAEICEIINNKLATSIAHGLGTYRWLKEDVATTPLIINQNPYSGYVEASVADANQLLKSFQINHHVVQRNFTGEEVRRYQLPVDSKGFSCIFKVHEIGQISNDDVLVFLHGFLGTGEDWIGIMKTISGWSRCISIDLPGHGGTKIQKHGNKDTTRETNMSIEVVVDVISKLIHHITPGKVTVVGYSLGARIALHMALRFTDKVKGAVMISGSPGLKDEVARKVRKAKDDSKARFLLAYGLQLFLENWYAGHMWDSLRGHPRFKQIVDSRQHHEDVHSLAKLLSDSSVGRQPPLWEDLKYHSKTPLLFIVGEKDSKFKTIAQEMCSAIGSGKKTGDAPPNGIYDIAEIPNSGHAPHLENPLLVITALRQFVSKIDKNF</sequence>
<dbReference type="InterPro" id="IPR032264">
    <property type="entry name" value="MenD_middle"/>
</dbReference>
<feature type="domain" description="Mandelate racemase/muconate lactonizing enzyme C-terminal" evidence="7">
    <location>
        <begin position="1088"/>
        <end position="1184"/>
    </location>
</feature>
<evidence type="ECO:0000256" key="2">
    <source>
        <dbReference type="ARBA" id="ARBA00022723"/>
    </source>
</evidence>
<dbReference type="Gene3D" id="3.30.390.10">
    <property type="entry name" value="Enolase-like, N-terminal domain"/>
    <property type="match status" value="1"/>
</dbReference>
<reference evidence="8" key="1">
    <citation type="submission" date="2020-03" db="EMBL/GenBank/DDBJ databases">
        <title>A high-quality chromosome-level genome assembly of a woody plant with both climbing and erect habits, Rhamnella rubrinervis.</title>
        <authorList>
            <person name="Lu Z."/>
            <person name="Yang Y."/>
            <person name="Zhu X."/>
            <person name="Sun Y."/>
        </authorList>
    </citation>
    <scope>NUCLEOTIDE SEQUENCE</scope>
    <source>
        <strain evidence="8">BYM</strain>
        <tissue evidence="8">Leaf</tissue>
    </source>
</reference>
<dbReference type="NCBIfam" id="TIGR00173">
    <property type="entry name" value="menD"/>
    <property type="match status" value="1"/>
</dbReference>
<dbReference type="GO" id="GO:0016829">
    <property type="term" value="F:lyase activity"/>
    <property type="evidence" value="ECO:0007669"/>
    <property type="project" value="UniProtKB-KW"/>
</dbReference>
<dbReference type="SUPFAM" id="SSF51604">
    <property type="entry name" value="Enolase C-terminal domain-like"/>
    <property type="match status" value="1"/>
</dbReference>
<dbReference type="EMBL" id="VOIH02000012">
    <property type="protein sequence ID" value="KAF3432025.1"/>
    <property type="molecule type" value="Genomic_DNA"/>
</dbReference>
<protein>
    <recommendedName>
        <fullName evidence="7">Mandelate racemase/muconate lactonizing enzyme C-terminal domain-containing protein</fullName>
    </recommendedName>
</protein>
<dbReference type="InterPro" id="IPR029065">
    <property type="entry name" value="Enolase_C-like"/>
</dbReference>
<dbReference type="Pfam" id="PF16582">
    <property type="entry name" value="TPP_enzyme_M_2"/>
    <property type="match status" value="1"/>
</dbReference>
<dbReference type="Pfam" id="PF02776">
    <property type="entry name" value="TPP_enzyme_N"/>
    <property type="match status" value="1"/>
</dbReference>
<dbReference type="CDD" id="cd02009">
    <property type="entry name" value="TPP_SHCHC_synthase"/>
    <property type="match status" value="1"/>
</dbReference>
<dbReference type="GO" id="GO:0009234">
    <property type="term" value="P:menaquinone biosynthetic process"/>
    <property type="evidence" value="ECO:0007669"/>
    <property type="project" value="InterPro"/>
</dbReference>
<dbReference type="SMART" id="SM00922">
    <property type="entry name" value="MR_MLE"/>
    <property type="match status" value="1"/>
</dbReference>
<dbReference type="InterPro" id="IPR036849">
    <property type="entry name" value="Enolase-like_C_sf"/>
</dbReference>
<dbReference type="Gene3D" id="3.40.50.1820">
    <property type="entry name" value="alpha/beta hydrolase"/>
    <property type="match status" value="1"/>
</dbReference>
<proteinExistence type="inferred from homology"/>
<evidence type="ECO:0000256" key="6">
    <source>
        <dbReference type="ARBA" id="ARBA00023239"/>
    </source>
</evidence>